<reference evidence="2" key="2">
    <citation type="journal article" date="2015" name="Data Brief">
        <title>Shoot transcriptome of the giant reed, Arundo donax.</title>
        <authorList>
            <person name="Barrero R.A."/>
            <person name="Guerrero F.D."/>
            <person name="Moolhuijzen P."/>
            <person name="Goolsby J.A."/>
            <person name="Tidwell J."/>
            <person name="Bellgard S.E."/>
            <person name="Bellgard M.I."/>
        </authorList>
    </citation>
    <scope>NUCLEOTIDE SEQUENCE</scope>
    <source>
        <tissue evidence="2">Shoot tissue taken approximately 20 cm above the soil surface</tissue>
    </source>
</reference>
<proteinExistence type="predicted"/>
<sequence>MGRRSGSCRSSSTAPSRSRRRPCSTRCSPRQTTRSGRS</sequence>
<reference evidence="2" key="1">
    <citation type="submission" date="2014-09" db="EMBL/GenBank/DDBJ databases">
        <authorList>
            <person name="Magalhaes I.L.F."/>
            <person name="Oliveira U."/>
            <person name="Santos F.R."/>
            <person name="Vidigal T.H.D.A."/>
            <person name="Brescovit A.D."/>
            <person name="Santos A.J."/>
        </authorList>
    </citation>
    <scope>NUCLEOTIDE SEQUENCE</scope>
    <source>
        <tissue evidence="2">Shoot tissue taken approximately 20 cm above the soil surface</tissue>
    </source>
</reference>
<evidence type="ECO:0000313" key="2">
    <source>
        <dbReference type="EMBL" id="JAD44949.1"/>
    </source>
</evidence>
<feature type="compositionally biased region" description="Low complexity" evidence="1">
    <location>
        <begin position="1"/>
        <end position="16"/>
    </location>
</feature>
<organism evidence="2">
    <name type="scientific">Arundo donax</name>
    <name type="common">Giant reed</name>
    <name type="synonym">Donax arundinaceus</name>
    <dbReference type="NCBI Taxonomy" id="35708"/>
    <lineage>
        <taxon>Eukaryota</taxon>
        <taxon>Viridiplantae</taxon>
        <taxon>Streptophyta</taxon>
        <taxon>Embryophyta</taxon>
        <taxon>Tracheophyta</taxon>
        <taxon>Spermatophyta</taxon>
        <taxon>Magnoliopsida</taxon>
        <taxon>Liliopsida</taxon>
        <taxon>Poales</taxon>
        <taxon>Poaceae</taxon>
        <taxon>PACMAD clade</taxon>
        <taxon>Arundinoideae</taxon>
        <taxon>Arundineae</taxon>
        <taxon>Arundo</taxon>
    </lineage>
</organism>
<protein>
    <submittedName>
        <fullName evidence="2">Uncharacterized protein</fullName>
    </submittedName>
</protein>
<dbReference type="AlphaFoldDB" id="A0A0A8ZZY2"/>
<accession>A0A0A8ZZY2</accession>
<evidence type="ECO:0000256" key="1">
    <source>
        <dbReference type="SAM" id="MobiDB-lite"/>
    </source>
</evidence>
<name>A0A0A8ZZY2_ARUDO</name>
<feature type="region of interest" description="Disordered" evidence="1">
    <location>
        <begin position="1"/>
        <end position="38"/>
    </location>
</feature>
<dbReference type="EMBL" id="GBRH01252946">
    <property type="protein sequence ID" value="JAD44949.1"/>
    <property type="molecule type" value="Transcribed_RNA"/>
</dbReference>